<feature type="region of interest" description="Disordered" evidence="5">
    <location>
        <begin position="32"/>
        <end position="54"/>
    </location>
</feature>
<dbReference type="Gene3D" id="1.20.120.910">
    <property type="entry name" value="DksA, coiled-coil domain"/>
    <property type="match status" value="1"/>
</dbReference>
<dbReference type="PANTHER" id="PTHR33823">
    <property type="entry name" value="RNA POLYMERASE-BINDING TRANSCRIPTION FACTOR DKSA-RELATED"/>
    <property type="match status" value="1"/>
</dbReference>
<feature type="compositionally biased region" description="Basic and acidic residues" evidence="5">
    <location>
        <begin position="39"/>
        <end position="54"/>
    </location>
</feature>
<accession>A0A1K0IQU4</accession>
<organism evidence="7">
    <name type="scientific">Cupriavidus necator</name>
    <name type="common">Alcaligenes eutrophus</name>
    <name type="synonym">Ralstonia eutropha</name>
    <dbReference type="NCBI Taxonomy" id="106590"/>
    <lineage>
        <taxon>Bacteria</taxon>
        <taxon>Pseudomonadati</taxon>
        <taxon>Pseudomonadota</taxon>
        <taxon>Betaproteobacteria</taxon>
        <taxon>Burkholderiales</taxon>
        <taxon>Burkholderiaceae</taxon>
        <taxon>Cupriavidus</taxon>
    </lineage>
</organism>
<dbReference type="SUPFAM" id="SSF57716">
    <property type="entry name" value="Glucocorticoid receptor-like (DNA-binding domain)"/>
    <property type="match status" value="1"/>
</dbReference>
<dbReference type="InterPro" id="IPR000962">
    <property type="entry name" value="Znf_DskA_TraR"/>
</dbReference>
<keyword evidence="3" id="KW-0862">Zinc</keyword>
<proteinExistence type="predicted"/>
<evidence type="ECO:0000313" key="7">
    <source>
        <dbReference type="EMBL" id="SCU98060.1"/>
    </source>
</evidence>
<dbReference type="GO" id="GO:0008270">
    <property type="term" value="F:zinc ion binding"/>
    <property type="evidence" value="ECO:0007669"/>
    <property type="project" value="UniProtKB-KW"/>
</dbReference>
<evidence type="ECO:0000256" key="4">
    <source>
        <dbReference type="PROSITE-ProRule" id="PRU00510"/>
    </source>
</evidence>
<protein>
    <recommendedName>
        <fullName evidence="6">Zinc finger DksA/TraR C4-type domain-containing protein</fullName>
    </recommendedName>
</protein>
<evidence type="ECO:0000256" key="2">
    <source>
        <dbReference type="ARBA" id="ARBA00022771"/>
    </source>
</evidence>
<dbReference type="EMBL" id="FMSH01000497">
    <property type="protein sequence ID" value="SCU98060.1"/>
    <property type="molecule type" value="Genomic_DNA"/>
</dbReference>
<evidence type="ECO:0000259" key="6">
    <source>
        <dbReference type="Pfam" id="PF01258"/>
    </source>
</evidence>
<gene>
    <name evidence="7" type="ORF">CNECB9_5460011</name>
</gene>
<keyword evidence="1" id="KW-0479">Metal-binding</keyword>
<dbReference type="RefSeq" id="WP_340530058.1">
    <property type="nucleotide sequence ID" value="NZ_FMSH01000497.1"/>
</dbReference>
<feature type="zinc finger region" description="dksA C4-type" evidence="4">
    <location>
        <begin position="87"/>
        <end position="111"/>
    </location>
</feature>
<feature type="compositionally biased region" description="Basic and acidic residues" evidence="5">
    <location>
        <begin position="116"/>
        <end position="130"/>
    </location>
</feature>
<feature type="region of interest" description="Disordered" evidence="5">
    <location>
        <begin position="116"/>
        <end position="143"/>
    </location>
</feature>
<evidence type="ECO:0000256" key="3">
    <source>
        <dbReference type="ARBA" id="ARBA00022833"/>
    </source>
</evidence>
<name>A0A1K0IQU4_CUPNE</name>
<sequence>MEGLTKEELATLVAQMDAEELRIRAVAGTADSPVVAPTQREHLDDGEVADEKSVQRQGDAMLKHYRMQLAGIDAARSRMRSGQYGVCIDCQQAIPFSRLRAYPTAMRCTACQNLHEHRDPRQAQETRQRASADLSPPNGLIRS</sequence>
<dbReference type="Pfam" id="PF01258">
    <property type="entry name" value="zf-dskA_traR"/>
    <property type="match status" value="1"/>
</dbReference>
<evidence type="ECO:0000256" key="5">
    <source>
        <dbReference type="SAM" id="MobiDB-lite"/>
    </source>
</evidence>
<dbReference type="PANTHER" id="PTHR33823:SF2">
    <property type="entry name" value="RNA POLYMERASE-BINDING TRANSCRIPTION FACTOR DKSA"/>
    <property type="match status" value="1"/>
</dbReference>
<dbReference type="PROSITE" id="PS51128">
    <property type="entry name" value="ZF_DKSA_2"/>
    <property type="match status" value="1"/>
</dbReference>
<reference evidence="7" key="1">
    <citation type="submission" date="2016-09" db="EMBL/GenBank/DDBJ databases">
        <authorList>
            <person name="Capua I."/>
            <person name="De Benedictis P."/>
            <person name="Joannis T."/>
            <person name="Lombin L.H."/>
            <person name="Cattoli G."/>
        </authorList>
    </citation>
    <scope>NUCLEOTIDE SEQUENCE</scope>
    <source>
        <strain evidence="7">B9</strain>
    </source>
</reference>
<dbReference type="AlphaFoldDB" id="A0A1K0IQU4"/>
<feature type="domain" description="Zinc finger DksA/TraR C4-type" evidence="6">
    <location>
        <begin position="82"/>
        <end position="117"/>
    </location>
</feature>
<evidence type="ECO:0000256" key="1">
    <source>
        <dbReference type="ARBA" id="ARBA00022723"/>
    </source>
</evidence>
<keyword evidence="2" id="KW-0863">Zinc-finger</keyword>